<evidence type="ECO:0000313" key="2">
    <source>
        <dbReference type="EMBL" id="ALV85432.1"/>
    </source>
</evidence>
<protein>
    <submittedName>
        <fullName evidence="2">Major core capsid protein</fullName>
    </submittedName>
</protein>
<evidence type="ECO:0000256" key="1">
    <source>
        <dbReference type="SAM" id="MobiDB-lite"/>
    </source>
</evidence>
<reference evidence="2" key="1">
    <citation type="submission" date="2015-08" db="EMBL/GenBank/DDBJ databases">
        <title>A diverse array of new viral sequences identified in worldwide populations of the Asian citrus psyllid (Diaphorina citri) using viral metagenomics.</title>
        <authorList>
            <person name="Nouri S."/>
            <person name="Salem N."/>
            <person name="Nigg J.C."/>
            <person name="Falk B.W."/>
        </authorList>
    </citation>
    <scope>NUCLEOTIDE SEQUENCE</scope>
    <source>
        <strain evidence="2">FL5</strain>
    </source>
</reference>
<proteinExistence type="predicted"/>
<name>A0A0U3U726_9REOV</name>
<organism evidence="2">
    <name type="scientific">Diaphorina citri reovirus</name>
    <dbReference type="NCBI Taxonomy" id="557218"/>
    <lineage>
        <taxon>Viruses</taxon>
        <taxon>Riboviria</taxon>
        <taxon>Orthornavirae</taxon>
        <taxon>Duplornaviricota</taxon>
        <taxon>Resentoviricetes</taxon>
        <taxon>Reovirales</taxon>
    </lineage>
</organism>
<sequence>MNRKTSDKNKEIGLKDTLDDDGDLSTNELQNKEKNNELKNTNNEGKDKKDDNDKINISKNKDRVIPEPDNKDFEEQIDVKKTELKVIEASLLQKTSESAIRDAQRVARLDTFNILLQQHSNEEHLLFLSEIDTMKLDSVAVPYYRFIDKSSSTDPNGIFKIESFHSDYLNPNISAQLTAEDISRNMNLPVIDNALNVYKSGTYKVLAKWNNQSDFLGNMTIDDPGEVTDNLLMGRLVFADNSNTDVMLGRIHYTRFKTFNQLIANSNIIWKNCTEWTLSIHHNNANPVTERLDTVKIISLGLPHPSFAAAFSYYLPLHERVGELYGIEDEDPVFNVETTKFFGHIKIENRARIPIDQYSSRFIINARNRLDQHGFTYQGHLRLIRPCYPLNYHFINTPANQYSLRLVYMPVDEQIFGSLFYIICSSKSRDLLCNTFIDVLTKRNLLQDSTHSLEVFQTILNQETGHDIVINNFVADLASAISMGNTQIFLTYLAFDFFNLGHFKFNIMPRSVPTPTMNIVILIEIVSFFIFFPKIAWRCQVQLGKMIIESLSTIVGDQVRIYCNRIGLFRRLNENGFFQNLPLNIASYTEEDLIDNNIYFTFFTPANIPARDRNICPFLTNLYQLITPEGIGEQVLLATKQAAHLPYFRRNYNYYLPYVIRNSRDGMYDLPIALRLSDLLAEANRLFRATVPDIRTKTSTKAFNGIIEIYKNNLLDTARIFHVVIAPNLQVLANSYLLYYDTFDVDRPFIVAPEVNIGSTRQQAGGAIFQNQTIRVHKRMVSVSVKMSDYIVFKQSSVLKRDNSQRTGPILHSESKIDEVLPFPGDIIFDVQLRVINESCRFNEMWYVISSLAAAELPPNQDVMLDLREFIRDYFSNSTSKIILGLISEAYGFNLTDFFKISLNSFDLRTDTRLAEPGLFFANMLDQKFDDQDEADYHTNESLTYTDEYFQNTIRIANSLIFSDVSPIKNESVGITFGIFDLLRWDRDVTYLNCELNFRDSFVLGETAIFDLVSIENEPGVILRYTIIRPDQQRLSWTVESMIDTPHILIINNIADLNPGYVKFVSNALQLNRIHVSFPTLIYTYEITHHLTRNDINQKQEFEKWLTPSSLNRLHMVFIDTAHSRNNDITQRIIMRYKYHYLNRVALAENVIATDLTQINSVQPNRMSELSKSMLSYGMEDGTLCPERGIDKLDTGTVNINNSIYYYTADLVQKLPVILSSTPRDFDIL</sequence>
<accession>A0A0U3U726</accession>
<feature type="compositionally biased region" description="Basic and acidic residues" evidence="1">
    <location>
        <begin position="44"/>
        <end position="70"/>
    </location>
</feature>
<feature type="compositionally biased region" description="Basic and acidic residues" evidence="1">
    <location>
        <begin position="1"/>
        <end position="17"/>
    </location>
</feature>
<dbReference type="EMBL" id="KT698834">
    <property type="protein sequence ID" value="ALV85432.1"/>
    <property type="molecule type" value="Genomic_RNA"/>
</dbReference>
<feature type="region of interest" description="Disordered" evidence="1">
    <location>
        <begin position="1"/>
        <end position="70"/>
    </location>
</feature>